<dbReference type="PATRIC" id="fig|1365176.7.peg.409"/>
<keyword evidence="4" id="KW-0051">Antiviral defense</keyword>
<keyword evidence="7" id="KW-1185">Reference proteome</keyword>
<dbReference type="Proteomes" id="UP000015543">
    <property type="component" value="Chromosome"/>
</dbReference>
<dbReference type="SUPFAM" id="SSF158568">
    <property type="entry name" value="AF1862-like"/>
    <property type="match status" value="1"/>
</dbReference>
<sequence length="172" mass="19682">MTTQKVGPVELALEIFKEIAENDVKSEKIGSKLRTRAREGPELIRTMGLIPTLSFYYAKAQDALLSSKKEPEPVAYMLYLKAILLYLEKIGIIQNASQVFYLQKEIEELQNKKDASGDGKNKQIEEKGKQLKQNMLSILDDLLNKSSVAKNLLDPYLIEFKRLCEATWEREK</sequence>
<dbReference type="RefSeq" id="WP_020962104.1">
    <property type="nucleotide sequence ID" value="NC_022093.1"/>
</dbReference>
<dbReference type="InterPro" id="IPR023101">
    <property type="entry name" value="AF1862-like_dom_sf"/>
</dbReference>
<evidence type="ECO:0000256" key="5">
    <source>
        <dbReference type="ARBA" id="ARBA00030001"/>
    </source>
</evidence>
<dbReference type="InterPro" id="IPR010160">
    <property type="entry name" value="CRISPR-assoc_prot_Cmr5"/>
</dbReference>
<dbReference type="eggNOG" id="arCOG02656">
    <property type="taxonomic scope" value="Archaea"/>
</dbReference>
<evidence type="ECO:0000256" key="3">
    <source>
        <dbReference type="ARBA" id="ARBA00022490"/>
    </source>
</evidence>
<name>S5ZUU6_9CREN</name>
<dbReference type="HOGENOM" id="CLU_1551901_0_0_2"/>
<evidence type="ECO:0000256" key="4">
    <source>
        <dbReference type="ARBA" id="ARBA00023118"/>
    </source>
</evidence>
<dbReference type="Gene3D" id="1.10.520.30">
    <property type="entry name" value="AF1862-like domain"/>
    <property type="match status" value="1"/>
</dbReference>
<dbReference type="GO" id="GO:0051607">
    <property type="term" value="P:defense response to virus"/>
    <property type="evidence" value="ECO:0007669"/>
    <property type="project" value="UniProtKB-KW"/>
</dbReference>
<protein>
    <recommendedName>
        <fullName evidence="5">CRISPR type III-B/RAMP module-associated protein Cmr5</fullName>
    </recommendedName>
</protein>
<keyword evidence="3" id="KW-0963">Cytoplasm</keyword>
<evidence type="ECO:0000313" key="7">
    <source>
        <dbReference type="Proteomes" id="UP000015543"/>
    </source>
</evidence>
<dbReference type="EMBL" id="CP006646">
    <property type="protein sequence ID" value="AGT34804.1"/>
    <property type="molecule type" value="Genomic_DNA"/>
</dbReference>
<organism evidence="6 7">
    <name type="scientific">Thermofilum adornatum</name>
    <dbReference type="NCBI Taxonomy" id="1365176"/>
    <lineage>
        <taxon>Archaea</taxon>
        <taxon>Thermoproteota</taxon>
        <taxon>Thermoprotei</taxon>
        <taxon>Thermofilales</taxon>
        <taxon>Thermofilaceae</taxon>
        <taxon>Thermofilum</taxon>
    </lineage>
</organism>
<evidence type="ECO:0000313" key="6">
    <source>
        <dbReference type="EMBL" id="AGT34804.1"/>
    </source>
</evidence>
<accession>S5ZUU6</accession>
<dbReference type="KEGG" id="thb:N186_02050"/>
<dbReference type="Pfam" id="PF09701">
    <property type="entry name" value="Cas_Cmr5"/>
    <property type="match status" value="1"/>
</dbReference>
<proteinExistence type="inferred from homology"/>
<gene>
    <name evidence="6" type="ORF">N186_02050</name>
</gene>
<evidence type="ECO:0000256" key="2">
    <source>
        <dbReference type="ARBA" id="ARBA00006161"/>
    </source>
</evidence>
<reference evidence="6 7" key="1">
    <citation type="journal article" date="2013" name="Genome Announc.">
        <title>Complete Genomic Sequence of 'Thermofilum adornatus' Strain 1910bT, a Hyperthermophilic Anaerobic Organotrophic Crenarchaeon.</title>
        <authorList>
            <person name="Dominova I.N."/>
            <person name="Kublanov I.V."/>
            <person name="Podosokorskaya O.A."/>
            <person name="Derbikova K.S."/>
            <person name="Patrushev M.V."/>
            <person name="Toshchakov S.V."/>
        </authorList>
    </citation>
    <scope>NUCLEOTIDE SEQUENCE [LARGE SCALE GENOMIC DNA]</scope>
    <source>
        <strain evidence="7">1910b</strain>
    </source>
</reference>
<dbReference type="NCBIfam" id="TIGR01881">
    <property type="entry name" value="cas_Cmr5"/>
    <property type="match status" value="1"/>
</dbReference>
<comment type="similarity">
    <text evidence="2">Belongs to the CRISPR system Cmr5 family.</text>
</comment>
<dbReference type="GO" id="GO:0005737">
    <property type="term" value="C:cytoplasm"/>
    <property type="evidence" value="ECO:0007669"/>
    <property type="project" value="UniProtKB-SubCell"/>
</dbReference>
<comment type="subcellular location">
    <subcellularLocation>
        <location evidence="1">Cytoplasm</location>
    </subcellularLocation>
</comment>
<dbReference type="AlphaFoldDB" id="S5ZUU6"/>
<dbReference type="GeneID" id="16573057"/>
<evidence type="ECO:0000256" key="1">
    <source>
        <dbReference type="ARBA" id="ARBA00004496"/>
    </source>
</evidence>